<name>A0A3M7S7H3_BRAPC</name>
<accession>A0A3M7S7H3</accession>
<keyword evidence="3" id="KW-0812">Transmembrane</keyword>
<dbReference type="GO" id="GO:0016491">
    <property type="term" value="F:oxidoreductase activity"/>
    <property type="evidence" value="ECO:0007669"/>
    <property type="project" value="UniProtKB-KW"/>
</dbReference>
<dbReference type="PRINTS" id="PR00080">
    <property type="entry name" value="SDRFAMILY"/>
</dbReference>
<dbReference type="PROSITE" id="PS00061">
    <property type="entry name" value="ADH_SHORT"/>
    <property type="match status" value="1"/>
</dbReference>
<dbReference type="InterPro" id="IPR036291">
    <property type="entry name" value="NAD(P)-bd_dom_sf"/>
</dbReference>
<dbReference type="STRING" id="10195.A0A3M7S7H3"/>
<reference evidence="4 5" key="1">
    <citation type="journal article" date="2018" name="Sci. Rep.">
        <title>Genomic signatures of local adaptation to the degree of environmental predictability in rotifers.</title>
        <authorList>
            <person name="Franch-Gras L."/>
            <person name="Hahn C."/>
            <person name="Garcia-Roger E.M."/>
            <person name="Carmona M.J."/>
            <person name="Serra M."/>
            <person name="Gomez A."/>
        </authorList>
    </citation>
    <scope>NUCLEOTIDE SEQUENCE [LARGE SCALE GENOMIC DNA]</scope>
    <source>
        <strain evidence="4">HYR1</strain>
    </source>
</reference>
<comment type="similarity">
    <text evidence="2">Belongs to the short-chain dehydrogenases/reductases (SDR) family.</text>
</comment>
<gene>
    <name evidence="4" type="ORF">BpHYR1_049169</name>
</gene>
<dbReference type="SUPFAM" id="SSF51735">
    <property type="entry name" value="NAD(P)-binding Rossmann-fold domains"/>
    <property type="match status" value="1"/>
</dbReference>
<protein>
    <submittedName>
        <fullName evidence="4">Retinol dehydrogenase 13-like</fullName>
    </submittedName>
</protein>
<dbReference type="Proteomes" id="UP000276133">
    <property type="component" value="Unassembled WGS sequence"/>
</dbReference>
<organism evidence="4 5">
    <name type="scientific">Brachionus plicatilis</name>
    <name type="common">Marine rotifer</name>
    <name type="synonym">Brachionus muelleri</name>
    <dbReference type="NCBI Taxonomy" id="10195"/>
    <lineage>
        <taxon>Eukaryota</taxon>
        <taxon>Metazoa</taxon>
        <taxon>Spiralia</taxon>
        <taxon>Gnathifera</taxon>
        <taxon>Rotifera</taxon>
        <taxon>Eurotatoria</taxon>
        <taxon>Monogononta</taxon>
        <taxon>Pseudotrocha</taxon>
        <taxon>Ploima</taxon>
        <taxon>Brachionidae</taxon>
        <taxon>Brachionus</taxon>
    </lineage>
</organism>
<comment type="caution">
    <text evidence="4">The sequence shown here is derived from an EMBL/GenBank/DDBJ whole genome shotgun (WGS) entry which is preliminary data.</text>
</comment>
<evidence type="ECO:0000313" key="4">
    <source>
        <dbReference type="EMBL" id="RNA31783.1"/>
    </source>
</evidence>
<dbReference type="Pfam" id="PF00106">
    <property type="entry name" value="adh_short"/>
    <property type="match status" value="1"/>
</dbReference>
<dbReference type="Gene3D" id="3.40.50.720">
    <property type="entry name" value="NAD(P)-binding Rossmann-like Domain"/>
    <property type="match status" value="1"/>
</dbReference>
<keyword evidence="1" id="KW-0560">Oxidoreductase</keyword>
<feature type="transmembrane region" description="Helical" evidence="3">
    <location>
        <begin position="20"/>
        <end position="41"/>
    </location>
</feature>
<dbReference type="PANTHER" id="PTHR43157">
    <property type="entry name" value="PHOSPHATIDYLINOSITOL-GLYCAN BIOSYNTHESIS CLASS F PROTEIN-RELATED"/>
    <property type="match status" value="1"/>
</dbReference>
<evidence type="ECO:0000313" key="5">
    <source>
        <dbReference type="Proteomes" id="UP000276133"/>
    </source>
</evidence>
<evidence type="ECO:0000256" key="2">
    <source>
        <dbReference type="RuleBase" id="RU000363"/>
    </source>
</evidence>
<dbReference type="PANTHER" id="PTHR43157:SF31">
    <property type="entry name" value="PHOSPHATIDYLINOSITOL-GLYCAN BIOSYNTHESIS CLASS F PROTEIN"/>
    <property type="match status" value="1"/>
</dbReference>
<dbReference type="PRINTS" id="PR00081">
    <property type="entry name" value="GDHRDH"/>
</dbReference>
<keyword evidence="5" id="KW-1185">Reference proteome</keyword>
<evidence type="ECO:0000256" key="1">
    <source>
        <dbReference type="ARBA" id="ARBA00023002"/>
    </source>
</evidence>
<keyword evidence="3" id="KW-1133">Transmembrane helix</keyword>
<dbReference type="InterPro" id="IPR020904">
    <property type="entry name" value="Sc_DH/Rdtase_CS"/>
</dbReference>
<evidence type="ECO:0000256" key="3">
    <source>
        <dbReference type="SAM" id="Phobius"/>
    </source>
</evidence>
<keyword evidence="3" id="KW-0472">Membrane</keyword>
<dbReference type="OrthoDB" id="191139at2759"/>
<proteinExistence type="inferred from homology"/>
<dbReference type="InterPro" id="IPR002347">
    <property type="entry name" value="SDR_fam"/>
</dbReference>
<sequence>MFDLKKLKSKLCFESVKDLAYFLFCLTPIGCFIFLTRKFYFSGGRCRSNVRLNGKTVIVTGSSAGIGKQTALDMARRGARVIMACRNLEKTSKVADQIRKETGNGNVAIELLDLASFDSIRQFCSRINEKEERIDVLINNAGVSICPKWTTKDGYELQFGVNYLGHFLLTNLLLDKIKKSAPSRIVNVASIVYIFGKIKWDDLNSEKSYGPIIAYCNSKLAIILFTRELAKKLKGTNVTTFSVHPGSIRSEAGRYLVDVYGWIAYFFQFLLKPWKLWFLKNAEEGAQTSIYCAVEEGLSDLSGSYFKDCQPGKLLPHALSDSDANKLWDLSEKLTNLK</sequence>
<dbReference type="EMBL" id="REGN01001894">
    <property type="protein sequence ID" value="RNA31783.1"/>
    <property type="molecule type" value="Genomic_DNA"/>
</dbReference>
<dbReference type="AlphaFoldDB" id="A0A3M7S7H3"/>